<dbReference type="Gene3D" id="2.10.109.10">
    <property type="entry name" value="Umud Fragment, subunit A"/>
    <property type="match status" value="1"/>
</dbReference>
<dbReference type="SUPFAM" id="SSF51306">
    <property type="entry name" value="LexA/Signal peptidase"/>
    <property type="match status" value="1"/>
</dbReference>
<organism evidence="1 2">
    <name type="scientific">Ruminococcus intestinalis</name>
    <dbReference type="NCBI Taxonomy" id="2763066"/>
    <lineage>
        <taxon>Bacteria</taxon>
        <taxon>Bacillati</taxon>
        <taxon>Bacillota</taxon>
        <taxon>Clostridia</taxon>
        <taxon>Eubacteriales</taxon>
        <taxon>Oscillospiraceae</taxon>
        <taxon>Ruminococcus</taxon>
    </lineage>
</organism>
<proteinExistence type="predicted"/>
<protein>
    <submittedName>
        <fullName evidence="1">S24/S26 family peptidase</fullName>
    </submittedName>
</protein>
<dbReference type="InterPro" id="IPR036286">
    <property type="entry name" value="LexA/Signal_pep-like_sf"/>
</dbReference>
<dbReference type="EMBL" id="JACOPS010000001">
    <property type="protein sequence ID" value="MBC5727134.1"/>
    <property type="molecule type" value="Genomic_DNA"/>
</dbReference>
<evidence type="ECO:0000313" key="1">
    <source>
        <dbReference type="EMBL" id="MBC5727134.1"/>
    </source>
</evidence>
<name>A0ABR7HHZ0_9FIRM</name>
<gene>
    <name evidence="1" type="ORF">H8R91_01060</name>
</gene>
<reference evidence="1 2" key="1">
    <citation type="submission" date="2020-08" db="EMBL/GenBank/DDBJ databases">
        <title>Genome public.</title>
        <authorList>
            <person name="Liu C."/>
            <person name="Sun Q."/>
        </authorList>
    </citation>
    <scope>NUCLEOTIDE SEQUENCE [LARGE SCALE GENOMIC DNA]</scope>
    <source>
        <strain evidence="1 2">NSJ-71</strain>
    </source>
</reference>
<dbReference type="CDD" id="cd06462">
    <property type="entry name" value="Peptidase_S24_S26"/>
    <property type="match status" value="1"/>
</dbReference>
<evidence type="ECO:0000313" key="2">
    <source>
        <dbReference type="Proteomes" id="UP000636755"/>
    </source>
</evidence>
<dbReference type="RefSeq" id="WP_186934535.1">
    <property type="nucleotide sequence ID" value="NZ_JACOPS010000001.1"/>
</dbReference>
<keyword evidence="2" id="KW-1185">Reference proteome</keyword>
<accession>A0ABR7HHZ0</accession>
<dbReference type="Proteomes" id="UP000636755">
    <property type="component" value="Unassembled WGS sequence"/>
</dbReference>
<sequence>MNNKEIQLEDVIQIIKEKLNSGGTVTFTPHGTSMYPMLRNGEDVVVLKKPEGRLKYLDVALYRRSNGDFVLHRVIGFDKDSKYIFCGDNQFHKERGITDENIIGVVTAFYRKGKHYTDNSLSYRFYKSAWEYIKAPMRMLYSAHRMNKSINIKKKR</sequence>
<comment type="caution">
    <text evidence="1">The sequence shown here is derived from an EMBL/GenBank/DDBJ whole genome shotgun (WGS) entry which is preliminary data.</text>
</comment>